<proteinExistence type="predicted"/>
<feature type="region of interest" description="Disordered" evidence="3">
    <location>
        <begin position="374"/>
        <end position="413"/>
    </location>
</feature>
<dbReference type="GO" id="GO:0003723">
    <property type="term" value="F:RNA binding"/>
    <property type="evidence" value="ECO:0007669"/>
    <property type="project" value="UniProtKB-UniRule"/>
</dbReference>
<keyword evidence="6" id="KW-1185">Reference proteome</keyword>
<evidence type="ECO:0000256" key="3">
    <source>
        <dbReference type="SAM" id="MobiDB-lite"/>
    </source>
</evidence>
<dbReference type="PROSITE" id="PS50102">
    <property type="entry name" value="RRM"/>
    <property type="match status" value="2"/>
</dbReference>
<dbReference type="OrthoDB" id="4823577at2759"/>
<feature type="region of interest" description="Disordered" evidence="3">
    <location>
        <begin position="43"/>
        <end position="63"/>
    </location>
</feature>
<dbReference type="EMBL" id="ML119052">
    <property type="protein sequence ID" value="ROT41704.1"/>
    <property type="molecule type" value="Genomic_DNA"/>
</dbReference>
<dbReference type="InterPro" id="IPR035979">
    <property type="entry name" value="RBD_domain_sf"/>
</dbReference>
<sequence length="503" mass="55423">MSGKNEAMGQIAQSLSSMSLTGEEDDVFSGGGGTGNLRLTKIPDGPALHRGGQAPQAASPSRKGRAMGFREAFGLDAQEIYSPGACVFVANLPNHVEDSVLETEVNAVFSRFGAVFVKIRRDGRTRMPFAFCQFTTFEDAQRALVKGKGIEIFGRPCRTEKVRANCDFYVYRRDNRDTSIKEAKELLEPFGRISKAEILHPQTANLLGLSASGVLVSFMVFDAKRDVVGALQDDEAYCVRTFSQSKVAPRTPQREKPAMVQDWSRQYEYHKRTIFVSNLPADISKETLHNMASEFGEVINITIKWSNLSGHRKAFAFIEFDNHESPNVAVAELDGTPVPGGDGKLIVERKSCKVLNPGAIMTPDTRHRRLIKSHEESDIESKEKEMVPQTGTPVAGSGMVSPEQSQSAAAQSYHPQAHPMMGYSPLTPQGYGYYSYSPAFSPAQLFSPFAVRTPYYDPSLYHATFSSPSYMMGGYPPSIPETGQTSRSEPANVEKEPEEKKED</sequence>
<feature type="domain" description="RRM" evidence="4">
    <location>
        <begin position="85"/>
        <end position="164"/>
    </location>
</feature>
<evidence type="ECO:0000256" key="1">
    <source>
        <dbReference type="ARBA" id="ARBA00022884"/>
    </source>
</evidence>
<evidence type="ECO:0000313" key="5">
    <source>
        <dbReference type="EMBL" id="ROT41704.1"/>
    </source>
</evidence>
<dbReference type="RefSeq" id="XP_028469510.1">
    <property type="nucleotide sequence ID" value="XM_028615299.1"/>
</dbReference>
<evidence type="ECO:0000259" key="4">
    <source>
        <dbReference type="PROSITE" id="PS50102"/>
    </source>
</evidence>
<dbReference type="Gene3D" id="3.30.70.330">
    <property type="match status" value="2"/>
</dbReference>
<dbReference type="Pfam" id="PF00076">
    <property type="entry name" value="RRM_1"/>
    <property type="match status" value="2"/>
</dbReference>
<protein>
    <recommendedName>
        <fullName evidence="4">RRM domain-containing protein</fullName>
    </recommendedName>
</protein>
<accession>A0A3N2Q4K3</accession>
<dbReference type="CDD" id="cd00590">
    <property type="entry name" value="RRM_SF"/>
    <property type="match status" value="1"/>
</dbReference>
<name>A0A3N2Q4K3_SODAK</name>
<keyword evidence="1 2" id="KW-0694">RNA-binding</keyword>
<dbReference type="STRING" id="1314773.A0A3N2Q4K3"/>
<dbReference type="SUPFAM" id="SSF54928">
    <property type="entry name" value="RNA-binding domain, RBD"/>
    <property type="match status" value="2"/>
</dbReference>
<evidence type="ECO:0000256" key="2">
    <source>
        <dbReference type="PROSITE-ProRule" id="PRU00176"/>
    </source>
</evidence>
<dbReference type="InterPro" id="IPR012677">
    <property type="entry name" value="Nucleotide-bd_a/b_plait_sf"/>
</dbReference>
<dbReference type="InterPro" id="IPR000504">
    <property type="entry name" value="RRM_dom"/>
</dbReference>
<dbReference type="GeneID" id="39583776"/>
<gene>
    <name evidence="5" type="ORF">SODALDRAFT_397456</name>
</gene>
<dbReference type="Proteomes" id="UP000272025">
    <property type="component" value="Unassembled WGS sequence"/>
</dbReference>
<organism evidence="5 6">
    <name type="scientific">Sodiomyces alkalinus (strain CBS 110278 / VKM F-3762 / F11)</name>
    <name type="common">Alkaliphilic filamentous fungus</name>
    <dbReference type="NCBI Taxonomy" id="1314773"/>
    <lineage>
        <taxon>Eukaryota</taxon>
        <taxon>Fungi</taxon>
        <taxon>Dikarya</taxon>
        <taxon>Ascomycota</taxon>
        <taxon>Pezizomycotina</taxon>
        <taxon>Sordariomycetes</taxon>
        <taxon>Hypocreomycetidae</taxon>
        <taxon>Glomerellales</taxon>
        <taxon>Plectosphaerellaceae</taxon>
        <taxon>Sodiomyces</taxon>
    </lineage>
</organism>
<dbReference type="PANTHER" id="PTHR10352">
    <property type="entry name" value="EUKARYOTIC TRANSLATION INITIATION FACTOR 3 SUBUNIT G"/>
    <property type="match status" value="1"/>
</dbReference>
<feature type="domain" description="RRM" evidence="4">
    <location>
        <begin position="272"/>
        <end position="346"/>
    </location>
</feature>
<reference evidence="5 6" key="1">
    <citation type="journal article" date="2018" name="Mol. Ecol.">
        <title>The obligate alkalophilic soda-lake fungus Sodiomyces alkalinus has shifted to a protein diet.</title>
        <authorList>
            <person name="Grum-Grzhimaylo A.A."/>
            <person name="Falkoski D.L."/>
            <person name="van den Heuvel J."/>
            <person name="Valero-Jimenez C.A."/>
            <person name="Min B."/>
            <person name="Choi I.G."/>
            <person name="Lipzen A."/>
            <person name="Daum C.G."/>
            <person name="Aanen D.K."/>
            <person name="Tsang A."/>
            <person name="Henrissat B."/>
            <person name="Bilanenko E.N."/>
            <person name="de Vries R.P."/>
            <person name="van Kan J.A.L."/>
            <person name="Grigoriev I.V."/>
            <person name="Debets A.J.M."/>
        </authorList>
    </citation>
    <scope>NUCLEOTIDE SEQUENCE [LARGE SCALE GENOMIC DNA]</scope>
    <source>
        <strain evidence="5 6">F11</strain>
    </source>
</reference>
<feature type="compositionally biased region" description="Basic and acidic residues" evidence="3">
    <location>
        <begin position="492"/>
        <end position="503"/>
    </location>
</feature>
<evidence type="ECO:0000313" key="6">
    <source>
        <dbReference type="Proteomes" id="UP000272025"/>
    </source>
</evidence>
<dbReference type="SMART" id="SM00360">
    <property type="entry name" value="RRM"/>
    <property type="match status" value="2"/>
</dbReference>
<dbReference type="AlphaFoldDB" id="A0A3N2Q4K3"/>
<feature type="compositionally biased region" description="Basic and acidic residues" evidence="3">
    <location>
        <begin position="374"/>
        <end position="386"/>
    </location>
</feature>
<feature type="region of interest" description="Disordered" evidence="3">
    <location>
        <begin position="474"/>
        <end position="503"/>
    </location>
</feature>